<dbReference type="Gene3D" id="3.40.50.300">
    <property type="entry name" value="P-loop containing nucleotide triphosphate hydrolases"/>
    <property type="match status" value="1"/>
</dbReference>
<organism evidence="2 3">
    <name type="scientific">Atopostipes suicloacalis DSM 15692</name>
    <dbReference type="NCBI Taxonomy" id="1121025"/>
    <lineage>
        <taxon>Bacteria</taxon>
        <taxon>Bacillati</taxon>
        <taxon>Bacillota</taxon>
        <taxon>Bacilli</taxon>
        <taxon>Lactobacillales</taxon>
        <taxon>Carnobacteriaceae</taxon>
        <taxon>Atopostipes</taxon>
    </lineage>
</organism>
<dbReference type="AlphaFoldDB" id="A0A1M4X0H9"/>
<dbReference type="EMBL" id="FQUF01000018">
    <property type="protein sequence ID" value="SHE87021.1"/>
    <property type="molecule type" value="Genomic_DNA"/>
</dbReference>
<dbReference type="STRING" id="1121025.SAMN02745249_01324"/>
<dbReference type="SUPFAM" id="SSF52540">
    <property type="entry name" value="P-loop containing nucleoside triphosphate hydrolases"/>
    <property type="match status" value="1"/>
</dbReference>
<protein>
    <submittedName>
        <fullName evidence="2">IstB-like ATP binding protein</fullName>
    </submittedName>
</protein>
<evidence type="ECO:0000313" key="2">
    <source>
        <dbReference type="EMBL" id="SHE87021.1"/>
    </source>
</evidence>
<feature type="domain" description="IstB-like ATP-binding" evidence="1">
    <location>
        <begin position="16"/>
        <end position="78"/>
    </location>
</feature>
<dbReference type="RefSeq" id="WP_268761854.1">
    <property type="nucleotide sequence ID" value="NZ_FQUF01000018.1"/>
</dbReference>
<dbReference type="Pfam" id="PF01695">
    <property type="entry name" value="IstB_IS21"/>
    <property type="match status" value="1"/>
</dbReference>
<dbReference type="Proteomes" id="UP000184128">
    <property type="component" value="Unassembled WGS sequence"/>
</dbReference>
<proteinExistence type="predicted"/>
<dbReference type="InterPro" id="IPR002611">
    <property type="entry name" value="IstB_ATP-bd"/>
</dbReference>
<name>A0A1M4X0H9_9LACT</name>
<evidence type="ECO:0000313" key="3">
    <source>
        <dbReference type="Proteomes" id="UP000184128"/>
    </source>
</evidence>
<sequence>MILKTSDYTRKPQIVLNWIKKSDLVIIDNLMYIAMDPMEANLFFQLVDHLYERSSIILTSNKSPDEWGELLGDEGVATCNIGLTSPPCKTDKNGR</sequence>
<reference evidence="2 3" key="1">
    <citation type="submission" date="2016-11" db="EMBL/GenBank/DDBJ databases">
        <authorList>
            <person name="Jaros S."/>
            <person name="Januszkiewicz K."/>
            <person name="Wedrychowicz H."/>
        </authorList>
    </citation>
    <scope>NUCLEOTIDE SEQUENCE [LARGE SCALE GENOMIC DNA]</scope>
    <source>
        <strain evidence="2 3">DSM 15692</strain>
    </source>
</reference>
<accession>A0A1M4X0H9</accession>
<keyword evidence="3" id="KW-1185">Reference proteome</keyword>
<dbReference type="GO" id="GO:0005524">
    <property type="term" value="F:ATP binding"/>
    <property type="evidence" value="ECO:0007669"/>
    <property type="project" value="InterPro"/>
</dbReference>
<dbReference type="InterPro" id="IPR027417">
    <property type="entry name" value="P-loop_NTPase"/>
</dbReference>
<evidence type="ECO:0000259" key="1">
    <source>
        <dbReference type="Pfam" id="PF01695"/>
    </source>
</evidence>
<gene>
    <name evidence="2" type="ORF">SAMN02745249_01324</name>
</gene>